<dbReference type="EMBL" id="JH651023">
    <property type="protein sequence ID" value="EXA31117.1"/>
    <property type="molecule type" value="Genomic_DNA"/>
</dbReference>
<reference evidence="2" key="2">
    <citation type="submission" date="2012-05" db="EMBL/GenBank/DDBJ databases">
        <title>Annotation of the Genome Sequence of Fusarium oxysporum HDV247.</title>
        <authorList>
            <consortium name="The Broad Institute Genomics Platform"/>
            <person name="Ma L.-J."/>
            <person name="Corby-Kistler H."/>
            <person name="Broz K."/>
            <person name="Gale L.R."/>
            <person name="Jonkers W."/>
            <person name="O'Donnell K."/>
            <person name="Ploetz R."/>
            <person name="Steinberg C."/>
            <person name="Schwartz D.C."/>
            <person name="VanEtten H."/>
            <person name="Zhou S."/>
            <person name="Young S.K."/>
            <person name="Zeng Q."/>
            <person name="Gargeya S."/>
            <person name="Fitzgerald M."/>
            <person name="Abouelleil A."/>
            <person name="Alvarado L."/>
            <person name="Chapman S.B."/>
            <person name="Gainer-Dewar J."/>
            <person name="Goldberg J."/>
            <person name="Griggs A."/>
            <person name="Gujja S."/>
            <person name="Hansen M."/>
            <person name="Howarth C."/>
            <person name="Imamovic A."/>
            <person name="Ireland A."/>
            <person name="Larimer J."/>
            <person name="McCowan C."/>
            <person name="Murphy C."/>
            <person name="Pearson M."/>
            <person name="Poon T.W."/>
            <person name="Priest M."/>
            <person name="Roberts A."/>
            <person name="Saif S."/>
            <person name="Shea T."/>
            <person name="Sykes S."/>
            <person name="Wortman J."/>
            <person name="Nusbaum C."/>
            <person name="Birren B."/>
        </authorList>
    </citation>
    <scope>NUCLEOTIDE SEQUENCE</scope>
    <source>
        <strain evidence="2">HDV247</strain>
    </source>
</reference>
<dbReference type="AlphaFoldDB" id="W9NM70"/>
<reference evidence="2" key="1">
    <citation type="submission" date="2011-10" db="EMBL/GenBank/DDBJ databases">
        <title>The Genome Sequence of Fusarium oxysporum HDV247.</title>
        <authorList>
            <consortium name="The Broad Institute Genome Sequencing Platform"/>
            <person name="Ma L.-J."/>
            <person name="Gale L.R."/>
            <person name="Schwartz D.C."/>
            <person name="Zhou S."/>
            <person name="Corby-Kistler H."/>
            <person name="Young S.K."/>
            <person name="Zeng Q."/>
            <person name="Gargeya S."/>
            <person name="Fitzgerald M."/>
            <person name="Haas B."/>
            <person name="Abouelleil A."/>
            <person name="Alvarado L."/>
            <person name="Arachchi H.M."/>
            <person name="Berlin A."/>
            <person name="Brown A."/>
            <person name="Chapman S.B."/>
            <person name="Chen Z."/>
            <person name="Dunbar C."/>
            <person name="Freedman E."/>
            <person name="Gearin G."/>
            <person name="Goldberg J."/>
            <person name="Griggs A."/>
            <person name="Gujja S."/>
            <person name="Heiman D."/>
            <person name="Howarth C."/>
            <person name="Larson L."/>
            <person name="Lui A."/>
            <person name="MacDonald P.J.P."/>
            <person name="Montmayeur A."/>
            <person name="Murphy C."/>
            <person name="Neiman D."/>
            <person name="Pearson M."/>
            <person name="Priest M."/>
            <person name="Roberts A."/>
            <person name="Saif S."/>
            <person name="Shea T."/>
            <person name="Shenoy N."/>
            <person name="Sisk P."/>
            <person name="Stolte C."/>
            <person name="Sykes S."/>
            <person name="Wortman J."/>
            <person name="Nusbaum C."/>
            <person name="Birren B."/>
        </authorList>
    </citation>
    <scope>NUCLEOTIDE SEQUENCE [LARGE SCALE GENOMIC DNA]</scope>
    <source>
        <strain evidence="2">HDV247</strain>
    </source>
</reference>
<accession>W9NM70</accession>
<evidence type="ECO:0000256" key="1">
    <source>
        <dbReference type="SAM" id="MobiDB-lite"/>
    </source>
</evidence>
<dbReference type="Proteomes" id="UP000030751">
    <property type="component" value="Unassembled WGS sequence"/>
</dbReference>
<dbReference type="HOGENOM" id="CLU_172691_0_0_1"/>
<sequence>MSDKERKKLSKKLQEQLSQEVNEAESEGMEAGYACSKHEHIIYDVIIPFYISESVWFLGNCDGKSCDGKITRIPVQLARIVPIANGVGRRVVKTKDQSGKWIEGEGEAWKEYSKNVYSKSKTD</sequence>
<proteinExistence type="predicted"/>
<gene>
    <name evidence="2" type="ORF">FOVG_17599</name>
</gene>
<feature type="region of interest" description="Disordered" evidence="1">
    <location>
        <begin position="1"/>
        <end position="21"/>
    </location>
</feature>
<name>W9NM70_FUSOX</name>
<dbReference type="OrthoDB" id="5036124at2759"/>
<organism evidence="2">
    <name type="scientific">Fusarium oxysporum f. sp. pisi HDV247</name>
    <dbReference type="NCBI Taxonomy" id="1080344"/>
    <lineage>
        <taxon>Eukaryota</taxon>
        <taxon>Fungi</taxon>
        <taxon>Dikarya</taxon>
        <taxon>Ascomycota</taxon>
        <taxon>Pezizomycotina</taxon>
        <taxon>Sordariomycetes</taxon>
        <taxon>Hypocreomycetidae</taxon>
        <taxon>Hypocreales</taxon>
        <taxon>Nectriaceae</taxon>
        <taxon>Fusarium</taxon>
        <taxon>Fusarium oxysporum species complex</taxon>
    </lineage>
</organism>
<protein>
    <submittedName>
        <fullName evidence="2">Uncharacterized protein</fullName>
    </submittedName>
</protein>
<evidence type="ECO:0000313" key="2">
    <source>
        <dbReference type="EMBL" id="EXA31117.1"/>
    </source>
</evidence>